<evidence type="ECO:0000259" key="11">
    <source>
        <dbReference type="PROSITE" id="PS50929"/>
    </source>
</evidence>
<dbReference type="PROSITE" id="PS50893">
    <property type="entry name" value="ABC_TRANSPORTER_2"/>
    <property type="match status" value="1"/>
</dbReference>
<protein>
    <submittedName>
        <fullName evidence="12">ATP-binding cassette, subfamily B, MsbA</fullName>
    </submittedName>
</protein>
<dbReference type="SUPFAM" id="SSF90123">
    <property type="entry name" value="ABC transporter transmembrane region"/>
    <property type="match status" value="1"/>
</dbReference>
<proteinExistence type="predicted"/>
<evidence type="ECO:0000256" key="5">
    <source>
        <dbReference type="ARBA" id="ARBA00022741"/>
    </source>
</evidence>
<keyword evidence="8 9" id="KW-0472">Membrane</keyword>
<feature type="transmembrane region" description="Helical" evidence="9">
    <location>
        <begin position="141"/>
        <end position="161"/>
    </location>
</feature>
<keyword evidence="2" id="KW-0813">Transport</keyword>
<evidence type="ECO:0000256" key="1">
    <source>
        <dbReference type="ARBA" id="ARBA00004651"/>
    </source>
</evidence>
<keyword evidence="4 9" id="KW-0812">Transmembrane</keyword>
<feature type="transmembrane region" description="Helical" evidence="9">
    <location>
        <begin position="167"/>
        <end position="185"/>
    </location>
</feature>
<evidence type="ECO:0000256" key="3">
    <source>
        <dbReference type="ARBA" id="ARBA00022475"/>
    </source>
</evidence>
<dbReference type="SUPFAM" id="SSF52540">
    <property type="entry name" value="P-loop containing nucleoside triphosphate hydrolases"/>
    <property type="match status" value="1"/>
</dbReference>
<dbReference type="FunFam" id="3.40.50.300:FF:000221">
    <property type="entry name" value="Multidrug ABC transporter ATP-binding protein"/>
    <property type="match status" value="1"/>
</dbReference>
<dbReference type="InterPro" id="IPR036640">
    <property type="entry name" value="ABC1_TM_sf"/>
</dbReference>
<reference evidence="12 13" key="1">
    <citation type="submission" date="2016-11" db="EMBL/GenBank/DDBJ databases">
        <authorList>
            <person name="Jaros S."/>
            <person name="Januszkiewicz K."/>
            <person name="Wedrychowicz H."/>
        </authorList>
    </citation>
    <scope>NUCLEOTIDE SEQUENCE [LARGE SCALE GENOMIC DNA]</scope>
    <source>
        <strain evidence="12 13">DSM 3089</strain>
    </source>
</reference>
<accession>A0A1M5U9D9</accession>
<feature type="transmembrane region" description="Helical" evidence="9">
    <location>
        <begin position="21"/>
        <end position="45"/>
    </location>
</feature>
<keyword evidence="13" id="KW-1185">Reference proteome</keyword>
<dbReference type="InterPro" id="IPR003439">
    <property type="entry name" value="ABC_transporter-like_ATP-bd"/>
</dbReference>
<feature type="transmembrane region" description="Helical" evidence="9">
    <location>
        <begin position="249"/>
        <end position="274"/>
    </location>
</feature>
<evidence type="ECO:0000256" key="2">
    <source>
        <dbReference type="ARBA" id="ARBA00022448"/>
    </source>
</evidence>
<dbReference type="PANTHER" id="PTHR43394:SF1">
    <property type="entry name" value="ATP-BINDING CASSETTE SUB-FAMILY B MEMBER 10, MITOCHONDRIAL"/>
    <property type="match status" value="1"/>
</dbReference>
<evidence type="ECO:0000259" key="10">
    <source>
        <dbReference type="PROSITE" id="PS50893"/>
    </source>
</evidence>
<feature type="transmembrane region" description="Helical" evidence="9">
    <location>
        <begin position="65"/>
        <end position="90"/>
    </location>
</feature>
<comment type="subcellular location">
    <subcellularLocation>
        <location evidence="1">Cell membrane</location>
        <topology evidence="1">Multi-pass membrane protein</topology>
    </subcellularLocation>
</comment>
<dbReference type="Gene3D" id="1.20.1560.10">
    <property type="entry name" value="ABC transporter type 1, transmembrane domain"/>
    <property type="match status" value="1"/>
</dbReference>
<keyword evidence="7 9" id="KW-1133">Transmembrane helix</keyword>
<feature type="domain" description="ABC transporter" evidence="10">
    <location>
        <begin position="346"/>
        <end position="580"/>
    </location>
</feature>
<dbReference type="Pfam" id="PF00664">
    <property type="entry name" value="ABC_membrane"/>
    <property type="match status" value="1"/>
</dbReference>
<dbReference type="AlphaFoldDB" id="A0A1M5U9D9"/>
<evidence type="ECO:0000313" key="12">
    <source>
        <dbReference type="EMBL" id="SHH59577.1"/>
    </source>
</evidence>
<dbReference type="InterPro" id="IPR003593">
    <property type="entry name" value="AAA+_ATPase"/>
</dbReference>
<evidence type="ECO:0000256" key="8">
    <source>
        <dbReference type="ARBA" id="ARBA00023136"/>
    </source>
</evidence>
<dbReference type="Pfam" id="PF00005">
    <property type="entry name" value="ABC_tran"/>
    <property type="match status" value="1"/>
</dbReference>
<gene>
    <name evidence="12" type="ORF">SAMN02745196_00900</name>
</gene>
<dbReference type="InterPro" id="IPR017871">
    <property type="entry name" value="ABC_transporter-like_CS"/>
</dbReference>
<dbReference type="GO" id="GO:0015421">
    <property type="term" value="F:ABC-type oligopeptide transporter activity"/>
    <property type="evidence" value="ECO:0007669"/>
    <property type="project" value="TreeGrafter"/>
</dbReference>
<feature type="domain" description="ABC transmembrane type-1" evidence="11">
    <location>
        <begin position="28"/>
        <end position="312"/>
    </location>
</feature>
<evidence type="ECO:0000256" key="7">
    <source>
        <dbReference type="ARBA" id="ARBA00022989"/>
    </source>
</evidence>
<dbReference type="GO" id="GO:0005524">
    <property type="term" value="F:ATP binding"/>
    <property type="evidence" value="ECO:0007669"/>
    <property type="project" value="UniProtKB-KW"/>
</dbReference>
<dbReference type="RefSeq" id="WP_072830451.1">
    <property type="nucleotide sequence ID" value="NZ_FQXP01000003.1"/>
</dbReference>
<keyword evidence="5" id="KW-0547">Nucleotide-binding</keyword>
<dbReference type="InterPro" id="IPR011527">
    <property type="entry name" value="ABC1_TM_dom"/>
</dbReference>
<feature type="transmembrane region" description="Helical" evidence="9">
    <location>
        <begin position="280"/>
        <end position="297"/>
    </location>
</feature>
<dbReference type="PROSITE" id="PS50929">
    <property type="entry name" value="ABC_TM1F"/>
    <property type="match status" value="1"/>
</dbReference>
<evidence type="ECO:0000313" key="13">
    <source>
        <dbReference type="Proteomes" id="UP000184526"/>
    </source>
</evidence>
<dbReference type="STRING" id="1121306.SAMN02745196_00900"/>
<dbReference type="CDD" id="cd07346">
    <property type="entry name" value="ABC_6TM_exporters"/>
    <property type="match status" value="1"/>
</dbReference>
<dbReference type="PANTHER" id="PTHR43394">
    <property type="entry name" value="ATP-DEPENDENT PERMEASE MDL1, MITOCHONDRIAL"/>
    <property type="match status" value="1"/>
</dbReference>
<dbReference type="InterPro" id="IPR039421">
    <property type="entry name" value="Type_1_exporter"/>
</dbReference>
<evidence type="ECO:0000256" key="4">
    <source>
        <dbReference type="ARBA" id="ARBA00022692"/>
    </source>
</evidence>
<dbReference type="EMBL" id="FQXP01000003">
    <property type="protein sequence ID" value="SHH59577.1"/>
    <property type="molecule type" value="Genomic_DNA"/>
</dbReference>
<dbReference type="SMART" id="SM00382">
    <property type="entry name" value="AAA"/>
    <property type="match status" value="1"/>
</dbReference>
<dbReference type="OrthoDB" id="9802264at2"/>
<sequence>MKLKNSKFIYPLYKLFKLCKDLKLQICITALVLLLSSFFAIYPIQYLQKAIDISVNSLHGDSIKSFLLVSAVYLILHILNVFFTGIFQYLSANLEAKIGHKVRIELFSKLQSLPLSFYDDSTTGDLLVKLMQDSTITVDGILKPLIFILKELSMFVIGFYYMAKIDIGITLIMIPIGILLCFFITKTGPKIHSLSQDERDSNSILWSKFNEFIRGVKEVKSYGQEENSLNEISQSSLCTNKKILNLQKYTIVTGSINSAFFMGIICLIIVLGGYKVGTGTLSIGGLSALMMYNGLLIDPMLNFTSFYQETQRILVSIERIFSILDKEGEYISKEDSFNENIFYNKLEVKELCFAYKDTKILNNVSFTINKGEKVAFVGESGSGKSTMCKLLMGFYTAQEGKISFDNKNINDISLSKIRSTVGIVFQDTFLFSSSLRENLLFVNKTATEEDLNRALEISGINLFLDKLPKGLDTPLGENGMQLSGGERQRISIARVILKNPELIILDEATSSLDPITTSKIIRDLLIYFENKTIIFTVHKLSNIAQICDNILLYNKGELLEEGTHEELMRKKSMYSKLYLAQFIEENS</sequence>
<dbReference type="GO" id="GO:0016887">
    <property type="term" value="F:ATP hydrolysis activity"/>
    <property type="evidence" value="ECO:0007669"/>
    <property type="project" value="InterPro"/>
</dbReference>
<evidence type="ECO:0000256" key="6">
    <source>
        <dbReference type="ARBA" id="ARBA00022840"/>
    </source>
</evidence>
<dbReference type="InterPro" id="IPR027417">
    <property type="entry name" value="P-loop_NTPase"/>
</dbReference>
<keyword evidence="3" id="KW-1003">Cell membrane</keyword>
<evidence type="ECO:0000256" key="9">
    <source>
        <dbReference type="SAM" id="Phobius"/>
    </source>
</evidence>
<dbReference type="Proteomes" id="UP000184526">
    <property type="component" value="Unassembled WGS sequence"/>
</dbReference>
<name>A0A1M5U9D9_9CLOT</name>
<dbReference type="PROSITE" id="PS00211">
    <property type="entry name" value="ABC_TRANSPORTER_1"/>
    <property type="match status" value="1"/>
</dbReference>
<keyword evidence="6 12" id="KW-0067">ATP-binding</keyword>
<dbReference type="Gene3D" id="3.40.50.300">
    <property type="entry name" value="P-loop containing nucleotide triphosphate hydrolases"/>
    <property type="match status" value="1"/>
</dbReference>
<organism evidence="12 13">
    <name type="scientific">Clostridium collagenovorans DSM 3089</name>
    <dbReference type="NCBI Taxonomy" id="1121306"/>
    <lineage>
        <taxon>Bacteria</taxon>
        <taxon>Bacillati</taxon>
        <taxon>Bacillota</taxon>
        <taxon>Clostridia</taxon>
        <taxon>Eubacteriales</taxon>
        <taxon>Clostridiaceae</taxon>
        <taxon>Clostridium</taxon>
    </lineage>
</organism>
<dbReference type="GO" id="GO:0005886">
    <property type="term" value="C:plasma membrane"/>
    <property type="evidence" value="ECO:0007669"/>
    <property type="project" value="UniProtKB-SubCell"/>
</dbReference>